<evidence type="ECO:0000313" key="2">
    <source>
        <dbReference type="Proteomes" id="UP000693970"/>
    </source>
</evidence>
<dbReference type="Proteomes" id="UP000693970">
    <property type="component" value="Unassembled WGS sequence"/>
</dbReference>
<keyword evidence="2" id="KW-1185">Reference proteome</keyword>
<accession>A0A9K3KER0</accession>
<dbReference type="AlphaFoldDB" id="A0A9K3KER0"/>
<name>A0A9K3KER0_9STRA</name>
<protein>
    <submittedName>
        <fullName evidence="1">Uncharacterized protein</fullName>
    </submittedName>
</protein>
<organism evidence="1 2">
    <name type="scientific">Nitzschia inconspicua</name>
    <dbReference type="NCBI Taxonomy" id="303405"/>
    <lineage>
        <taxon>Eukaryota</taxon>
        <taxon>Sar</taxon>
        <taxon>Stramenopiles</taxon>
        <taxon>Ochrophyta</taxon>
        <taxon>Bacillariophyta</taxon>
        <taxon>Bacillariophyceae</taxon>
        <taxon>Bacillariophycidae</taxon>
        <taxon>Bacillariales</taxon>
        <taxon>Bacillariaceae</taxon>
        <taxon>Nitzschia</taxon>
    </lineage>
</organism>
<sequence>MLHNAQHDTQSWNDLLDSSEGALEVRKCMCHLAHIQFTSKGSPVLQSFVPDRLGVQVQVSGPHGTTVPIKYLQPTTYRKTLACYTPSGWLQMEPTSNQRECNGESYTGSKECTGSQVHNAVLHQRIPP</sequence>
<comment type="caution">
    <text evidence="1">The sequence shown here is derived from an EMBL/GenBank/DDBJ whole genome shotgun (WGS) entry which is preliminary data.</text>
</comment>
<evidence type="ECO:0000313" key="1">
    <source>
        <dbReference type="EMBL" id="KAG7342332.1"/>
    </source>
</evidence>
<proteinExistence type="predicted"/>
<gene>
    <name evidence="1" type="ORF">IV203_007425</name>
</gene>
<reference evidence="1" key="2">
    <citation type="submission" date="2021-04" db="EMBL/GenBank/DDBJ databases">
        <authorList>
            <person name="Podell S."/>
        </authorList>
    </citation>
    <scope>NUCLEOTIDE SEQUENCE</scope>
    <source>
        <strain evidence="1">Hildebrandi</strain>
    </source>
</reference>
<reference evidence="1" key="1">
    <citation type="journal article" date="2021" name="Sci. Rep.">
        <title>Diploid genomic architecture of Nitzschia inconspicua, an elite biomass production diatom.</title>
        <authorList>
            <person name="Oliver A."/>
            <person name="Podell S."/>
            <person name="Pinowska A."/>
            <person name="Traller J.C."/>
            <person name="Smith S.R."/>
            <person name="McClure R."/>
            <person name="Beliaev A."/>
            <person name="Bohutskyi P."/>
            <person name="Hill E.A."/>
            <person name="Rabines A."/>
            <person name="Zheng H."/>
            <person name="Allen L.Z."/>
            <person name="Kuo A."/>
            <person name="Grigoriev I.V."/>
            <person name="Allen A.E."/>
            <person name="Hazlebeck D."/>
            <person name="Allen E.E."/>
        </authorList>
    </citation>
    <scope>NUCLEOTIDE SEQUENCE</scope>
    <source>
        <strain evidence="1">Hildebrandi</strain>
    </source>
</reference>
<dbReference type="EMBL" id="JAGRRH010000025">
    <property type="protein sequence ID" value="KAG7342332.1"/>
    <property type="molecule type" value="Genomic_DNA"/>
</dbReference>